<evidence type="ECO:0000313" key="2">
    <source>
        <dbReference type="EMBL" id="CAI9112900.1"/>
    </source>
</evidence>
<name>A0AAV1E1G1_OLDCO</name>
<dbReference type="AlphaFoldDB" id="A0AAV1E1G1"/>
<reference evidence="2" key="1">
    <citation type="submission" date="2023-03" db="EMBL/GenBank/DDBJ databases">
        <authorList>
            <person name="Julca I."/>
        </authorList>
    </citation>
    <scope>NUCLEOTIDE SEQUENCE</scope>
</reference>
<proteinExistence type="predicted"/>
<organism evidence="2 3">
    <name type="scientific">Oldenlandia corymbosa var. corymbosa</name>
    <dbReference type="NCBI Taxonomy" id="529605"/>
    <lineage>
        <taxon>Eukaryota</taxon>
        <taxon>Viridiplantae</taxon>
        <taxon>Streptophyta</taxon>
        <taxon>Embryophyta</taxon>
        <taxon>Tracheophyta</taxon>
        <taxon>Spermatophyta</taxon>
        <taxon>Magnoliopsida</taxon>
        <taxon>eudicotyledons</taxon>
        <taxon>Gunneridae</taxon>
        <taxon>Pentapetalae</taxon>
        <taxon>asterids</taxon>
        <taxon>lamiids</taxon>
        <taxon>Gentianales</taxon>
        <taxon>Rubiaceae</taxon>
        <taxon>Rubioideae</taxon>
        <taxon>Spermacoceae</taxon>
        <taxon>Hedyotis-Oldenlandia complex</taxon>
        <taxon>Oldenlandia</taxon>
    </lineage>
</organism>
<keyword evidence="3" id="KW-1185">Reference proteome</keyword>
<feature type="compositionally biased region" description="Basic and acidic residues" evidence="1">
    <location>
        <begin position="463"/>
        <end position="477"/>
    </location>
</feature>
<dbReference type="EMBL" id="OX459124">
    <property type="protein sequence ID" value="CAI9112900.1"/>
    <property type="molecule type" value="Genomic_DNA"/>
</dbReference>
<evidence type="ECO:0000313" key="3">
    <source>
        <dbReference type="Proteomes" id="UP001161247"/>
    </source>
</evidence>
<sequence>MERKLKRYHTCVDPALDIVKPLFDNMSRNHSLWIDSICHLFMELQFYKIFFWRMCFPEELFAPDWMLHFTLMTQKFRRAAEEFKMQNEAASAEDQITNWDLMSYRLKTVMQEHMPETREMCRMLLHGGFKRKLYCQLEISTREYVLETFDFMNLIDINLGALDVISLQFDPIVAQQIAVIQQRMFQFTKILHVFRTWPFKSMGTVEIIYHFHSWVCNISHLVFLYRADHRMNESLATAKGIQLFFAIWEMFPKLLPDYVDFLLELVVKNYSKDHIEVNPETIREGLMLLLSFVMDSPHEILMATELILSETNAIISELPSIICIPHTDKLCNLLCKIDRVKVKLRELYVVTPISSQFNSPKTNPIGFLDSLLDTLLMMLQGGVDFIPSVMNQVIGIHEELASLRPFFSCHMALNCKMRKTANSKIKLVKFEVEKIIDEVMHINKKLTGEIESTDALPPQATTSKHEGASIGFKEARQDNISQKNL</sequence>
<gene>
    <name evidence="2" type="ORF">OLC1_LOCUS20008</name>
</gene>
<accession>A0AAV1E1G1</accession>
<protein>
    <submittedName>
        <fullName evidence="2">OLC1v1013407C1</fullName>
    </submittedName>
</protein>
<evidence type="ECO:0000256" key="1">
    <source>
        <dbReference type="SAM" id="MobiDB-lite"/>
    </source>
</evidence>
<feature type="region of interest" description="Disordered" evidence="1">
    <location>
        <begin position="451"/>
        <end position="485"/>
    </location>
</feature>
<dbReference type="Proteomes" id="UP001161247">
    <property type="component" value="Chromosome 7"/>
</dbReference>